<accession>A0A9D1DVC7</accession>
<name>A0A9D1DVC7_9FIRM</name>
<dbReference type="GO" id="GO:0016779">
    <property type="term" value="F:nucleotidyltransferase activity"/>
    <property type="evidence" value="ECO:0007669"/>
    <property type="project" value="UniProtKB-KW"/>
</dbReference>
<organism evidence="9 10">
    <name type="scientific">Candidatus Onthousia excrementipullorum</name>
    <dbReference type="NCBI Taxonomy" id="2840884"/>
    <lineage>
        <taxon>Bacteria</taxon>
        <taxon>Bacillati</taxon>
        <taxon>Bacillota</taxon>
        <taxon>Bacilli</taxon>
        <taxon>Candidatus Onthousia</taxon>
    </lineage>
</organism>
<dbReference type="AlphaFoldDB" id="A0A9D1DVC7"/>
<dbReference type="InterPro" id="IPR038087">
    <property type="entry name" value="RNAP_delta_N_dom_sf"/>
</dbReference>
<dbReference type="NCBIfam" id="TIGR04567">
    <property type="entry name" value="RNAP_delt_lowGC"/>
    <property type="match status" value="1"/>
</dbReference>
<reference evidence="9" key="2">
    <citation type="journal article" date="2021" name="PeerJ">
        <title>Extensive microbial diversity within the chicken gut microbiome revealed by metagenomics and culture.</title>
        <authorList>
            <person name="Gilroy R."/>
            <person name="Ravi A."/>
            <person name="Getino M."/>
            <person name="Pursley I."/>
            <person name="Horton D.L."/>
            <person name="Alikhan N.F."/>
            <person name="Baker D."/>
            <person name="Gharbi K."/>
            <person name="Hall N."/>
            <person name="Watson M."/>
            <person name="Adriaenssens E.M."/>
            <person name="Foster-Nyarko E."/>
            <person name="Jarju S."/>
            <person name="Secka A."/>
            <person name="Antonio M."/>
            <person name="Oren A."/>
            <person name="Chaudhuri R.R."/>
            <person name="La Ragione R."/>
            <person name="Hildebrand F."/>
            <person name="Pallen M.J."/>
        </authorList>
    </citation>
    <scope>NUCLEOTIDE SEQUENCE</scope>
    <source>
        <strain evidence="9">CHK184-20233</strain>
    </source>
</reference>
<dbReference type="Gene3D" id="1.10.10.1250">
    <property type="entry name" value="RNA polymerase, subunit delta, N-terminal domain"/>
    <property type="match status" value="1"/>
</dbReference>
<evidence type="ECO:0000256" key="3">
    <source>
        <dbReference type="ARBA" id="ARBA00022679"/>
    </source>
</evidence>
<dbReference type="GO" id="GO:0000428">
    <property type="term" value="C:DNA-directed RNA polymerase complex"/>
    <property type="evidence" value="ECO:0007669"/>
    <property type="project" value="UniProtKB-KW"/>
</dbReference>
<feature type="region of interest" description="Disordered" evidence="7">
    <location>
        <begin position="86"/>
        <end position="149"/>
    </location>
</feature>
<keyword evidence="2 9" id="KW-0240">DNA-directed RNA polymerase</keyword>
<comment type="caution">
    <text evidence="9">The sequence shown here is derived from an EMBL/GenBank/DDBJ whole genome shotgun (WGS) entry which is preliminary data.</text>
</comment>
<evidence type="ECO:0000313" key="9">
    <source>
        <dbReference type="EMBL" id="HIR59672.1"/>
    </source>
</evidence>
<evidence type="ECO:0000256" key="5">
    <source>
        <dbReference type="ARBA" id="ARBA00023163"/>
    </source>
</evidence>
<evidence type="ECO:0000256" key="2">
    <source>
        <dbReference type="ARBA" id="ARBA00022478"/>
    </source>
</evidence>
<dbReference type="GO" id="GO:0006355">
    <property type="term" value="P:regulation of DNA-templated transcription"/>
    <property type="evidence" value="ECO:0007669"/>
    <property type="project" value="InterPro"/>
</dbReference>
<evidence type="ECO:0000256" key="1">
    <source>
        <dbReference type="ARBA" id="ARBA00009828"/>
    </source>
</evidence>
<evidence type="ECO:0000259" key="8">
    <source>
        <dbReference type="PROSITE" id="PS51913"/>
    </source>
</evidence>
<sequence length="149" mass="17585">MKLAKMKKEDLELLSHKDITYYILEEEGKMNTADLFKKVVTLLELPDKTFEEKIGDYYTLLTTDKRFILLEDGCWDLRSRHTSDKIVKVTEDEDEEDEEEEIKEDTILPDEEEEDNYDSGDTDEDDDYDDANEDLKDLVVVDEDELEEN</sequence>
<reference evidence="9" key="1">
    <citation type="submission" date="2020-10" db="EMBL/GenBank/DDBJ databases">
        <authorList>
            <person name="Gilroy R."/>
        </authorList>
    </citation>
    <scope>NUCLEOTIDE SEQUENCE</scope>
    <source>
        <strain evidence="9">CHK184-20233</strain>
    </source>
</reference>
<evidence type="ECO:0000256" key="4">
    <source>
        <dbReference type="ARBA" id="ARBA00022695"/>
    </source>
</evidence>
<keyword evidence="3 9" id="KW-0808">Transferase</keyword>
<dbReference type="PROSITE" id="PS51913">
    <property type="entry name" value="HTH_HARE"/>
    <property type="match status" value="1"/>
</dbReference>
<keyword evidence="5" id="KW-0804">Transcription</keyword>
<dbReference type="GO" id="GO:0006351">
    <property type="term" value="P:DNA-templated transcription"/>
    <property type="evidence" value="ECO:0007669"/>
    <property type="project" value="InterPro"/>
</dbReference>
<evidence type="ECO:0000256" key="6">
    <source>
        <dbReference type="ARBA" id="ARBA00031937"/>
    </source>
</evidence>
<keyword evidence="4 9" id="KW-0548">Nucleotidyltransferase</keyword>
<comment type="similarity">
    <text evidence="1">Belongs to the RpoE family.</text>
</comment>
<feature type="compositionally biased region" description="Acidic residues" evidence="7">
    <location>
        <begin position="91"/>
        <end position="132"/>
    </location>
</feature>
<feature type="compositionally biased region" description="Acidic residues" evidence="7">
    <location>
        <begin position="140"/>
        <end position="149"/>
    </location>
</feature>
<dbReference type="InterPro" id="IPR029757">
    <property type="entry name" value="RpoE"/>
</dbReference>
<gene>
    <name evidence="9" type="primary">rpoE</name>
    <name evidence="9" type="ORF">IAB38_06440</name>
</gene>
<feature type="domain" description="HTH HARE-type" evidence="8">
    <location>
        <begin position="14"/>
        <end position="80"/>
    </location>
</feature>
<dbReference type="InterPro" id="IPR007759">
    <property type="entry name" value="Asxl_HARE-HTH"/>
</dbReference>
<dbReference type="EMBL" id="DVHC01000062">
    <property type="protein sequence ID" value="HIR59672.1"/>
    <property type="molecule type" value="Genomic_DNA"/>
</dbReference>
<proteinExistence type="inferred from homology"/>
<dbReference type="Proteomes" id="UP000824232">
    <property type="component" value="Unassembled WGS sequence"/>
</dbReference>
<evidence type="ECO:0000256" key="7">
    <source>
        <dbReference type="SAM" id="MobiDB-lite"/>
    </source>
</evidence>
<evidence type="ECO:0000313" key="10">
    <source>
        <dbReference type="Proteomes" id="UP000824232"/>
    </source>
</evidence>
<protein>
    <recommendedName>
        <fullName evidence="6">RNAP delta factor</fullName>
    </recommendedName>
</protein>